<dbReference type="EMBL" id="JANUCP010000009">
    <property type="protein sequence ID" value="MCS3921151.1"/>
    <property type="molecule type" value="Genomic_DNA"/>
</dbReference>
<name>A0ABT2ET64_9BACT</name>
<evidence type="ECO:0000313" key="1">
    <source>
        <dbReference type="EMBL" id="MCS3921151.1"/>
    </source>
</evidence>
<evidence type="ECO:0000313" key="2">
    <source>
        <dbReference type="Proteomes" id="UP001204798"/>
    </source>
</evidence>
<reference evidence="1 2" key="1">
    <citation type="submission" date="2022-08" db="EMBL/GenBank/DDBJ databases">
        <title>Bacterial and archaeal communities from various locations to study Microbial Dark Matter (Phase II).</title>
        <authorList>
            <person name="Stepanauskas R."/>
        </authorList>
    </citation>
    <scope>NUCLEOTIDE SEQUENCE [LARGE SCALE GENOMIC DNA]</scope>
    <source>
        <strain evidence="1 2">PD1</strain>
    </source>
</reference>
<organism evidence="1 2">
    <name type="scientific">Candidatus Fervidibacter sacchari</name>
    <dbReference type="NCBI Taxonomy" id="1448929"/>
    <lineage>
        <taxon>Bacteria</taxon>
        <taxon>Candidatus Fervidibacterota</taxon>
        <taxon>Candidatus Fervidibacter</taxon>
    </lineage>
</organism>
<comment type="caution">
    <text evidence="1">The sequence shown here is derived from an EMBL/GenBank/DDBJ whole genome shotgun (WGS) entry which is preliminary data.</text>
</comment>
<proteinExistence type="predicted"/>
<dbReference type="RefSeq" id="WP_259102023.1">
    <property type="nucleotide sequence ID" value="NZ_CP130454.1"/>
</dbReference>
<accession>A0ABT2ET64</accession>
<dbReference type="Proteomes" id="UP001204798">
    <property type="component" value="Unassembled WGS sequence"/>
</dbReference>
<gene>
    <name evidence="1" type="ORF">M2350_003592</name>
</gene>
<keyword evidence="2" id="KW-1185">Reference proteome</keyword>
<sequence length="42" mass="4995">MANSEQRVANSDWRIVTWRVGLLPDRKFRHGRRLTTGKTEVR</sequence>
<protein>
    <submittedName>
        <fullName evidence="1">Uncharacterized protein</fullName>
    </submittedName>
</protein>